<evidence type="ECO:0000313" key="2">
    <source>
        <dbReference type="Proteomes" id="UP001596084"/>
    </source>
</evidence>
<dbReference type="RefSeq" id="WP_157090358.1">
    <property type="nucleotide sequence ID" value="NZ_JBHSMX010000009.1"/>
</dbReference>
<accession>A0ABW0Q5N6</accession>
<proteinExistence type="predicted"/>
<organism evidence="1 2">
    <name type="scientific">Polaromonas jejuensis</name>
    <dbReference type="NCBI Taxonomy" id="457502"/>
    <lineage>
        <taxon>Bacteria</taxon>
        <taxon>Pseudomonadati</taxon>
        <taxon>Pseudomonadota</taxon>
        <taxon>Betaproteobacteria</taxon>
        <taxon>Burkholderiales</taxon>
        <taxon>Comamonadaceae</taxon>
        <taxon>Polaromonas</taxon>
    </lineage>
</organism>
<name>A0ABW0Q5N6_9BURK</name>
<evidence type="ECO:0008006" key="3">
    <source>
        <dbReference type="Google" id="ProtNLM"/>
    </source>
</evidence>
<evidence type="ECO:0000313" key="1">
    <source>
        <dbReference type="EMBL" id="MFC5520096.1"/>
    </source>
</evidence>
<protein>
    <recommendedName>
        <fullName evidence="3">Uracil-DNA glycosylase-like domain-containing protein</fullName>
    </recommendedName>
</protein>
<keyword evidence="2" id="KW-1185">Reference proteome</keyword>
<reference evidence="2" key="1">
    <citation type="journal article" date="2019" name="Int. J. Syst. Evol. Microbiol.">
        <title>The Global Catalogue of Microorganisms (GCM) 10K type strain sequencing project: providing services to taxonomists for standard genome sequencing and annotation.</title>
        <authorList>
            <consortium name="The Broad Institute Genomics Platform"/>
            <consortium name="The Broad Institute Genome Sequencing Center for Infectious Disease"/>
            <person name="Wu L."/>
            <person name="Ma J."/>
        </authorList>
    </citation>
    <scope>NUCLEOTIDE SEQUENCE [LARGE SCALE GENOMIC DNA]</scope>
    <source>
        <strain evidence="2">CGMCC 4.7277</strain>
    </source>
</reference>
<sequence length="220" mass="24596">MRASIALAFQRSANVSRAALYGTERDAQLPLNLAADARVPFLGYCGPRYAVGNPVLLAINSGGGADEYRERHAEDRELIPLVEAFVRANQGTRARTFEAMSRVYMQHVQTWNLKNIVTPTLEACGRTVEEVCYINLFPYRTRKNNMPSAKARYAAWENIVAPLLNELRPILLIALGKKAGRVAERFPQPTSKLFVVPRTNGDRYVCDEAKAVLEMIRNAT</sequence>
<comment type="caution">
    <text evidence="1">The sequence shown here is derived from an EMBL/GenBank/DDBJ whole genome shotgun (WGS) entry which is preliminary data.</text>
</comment>
<gene>
    <name evidence="1" type="ORF">ACFPP7_04085</name>
</gene>
<dbReference type="Proteomes" id="UP001596084">
    <property type="component" value="Unassembled WGS sequence"/>
</dbReference>
<dbReference type="EMBL" id="JBHSMX010000009">
    <property type="protein sequence ID" value="MFC5520096.1"/>
    <property type="molecule type" value="Genomic_DNA"/>
</dbReference>